<organism evidence="3">
    <name type="scientific">Brucella pituitosa</name>
    <dbReference type="NCBI Taxonomy" id="571256"/>
    <lineage>
        <taxon>Bacteria</taxon>
        <taxon>Pseudomonadati</taxon>
        <taxon>Pseudomonadota</taxon>
        <taxon>Alphaproteobacteria</taxon>
        <taxon>Hyphomicrobiales</taxon>
        <taxon>Brucellaceae</taxon>
        <taxon>Brucella/Ochrobactrum group</taxon>
        <taxon>Brucella</taxon>
    </lineage>
</organism>
<feature type="domain" description="Phage tail lysozyme" evidence="2">
    <location>
        <begin position="11"/>
        <end position="142"/>
    </location>
</feature>
<dbReference type="Pfam" id="PF18013">
    <property type="entry name" value="Phage_lysozyme2"/>
    <property type="match status" value="1"/>
</dbReference>
<sequence>MSPNTGTWLAQQLMQDFGLTPAAAAGFAGNLSHESGNFRQLQEISPLVKGSRGGFGWAQWTGPRRRQFEAWSKQNGLDPTSRDANYGFLKHELANTPEGGVLKSLQGINDPSQAAQIVSNKFLRPGIPHMNSRIERSNQIASSLGSQIAAQPASPPQAPGTPAPALPEPINIAQQPATPMQSDTQPPAGLFAAMSQNAAPTADKMSGLLAMLGNMDQPQQQPMQLQPMQRQANVPSLTDYISQFISGRMA</sequence>
<proteinExistence type="predicted"/>
<evidence type="ECO:0000256" key="1">
    <source>
        <dbReference type="SAM" id="MobiDB-lite"/>
    </source>
</evidence>
<name>A0A643F672_9HYPH</name>
<protein>
    <recommendedName>
        <fullName evidence="2">Phage tail lysozyme domain-containing protein</fullName>
    </recommendedName>
</protein>
<gene>
    <name evidence="3" type="ORF">F7Q93_02465</name>
</gene>
<accession>A0A643F672</accession>
<evidence type="ECO:0000313" key="3">
    <source>
        <dbReference type="EMBL" id="KAB0573374.1"/>
    </source>
</evidence>
<evidence type="ECO:0000259" key="2">
    <source>
        <dbReference type="Pfam" id="PF18013"/>
    </source>
</evidence>
<feature type="region of interest" description="Disordered" evidence="1">
    <location>
        <begin position="142"/>
        <end position="169"/>
    </location>
</feature>
<dbReference type="InterPro" id="IPR041219">
    <property type="entry name" value="Phage_lysozyme2"/>
</dbReference>
<feature type="compositionally biased region" description="Pro residues" evidence="1">
    <location>
        <begin position="153"/>
        <end position="167"/>
    </location>
</feature>
<reference evidence="3" key="1">
    <citation type="submission" date="2019-09" db="EMBL/GenBank/DDBJ databases">
        <title>Draft genome sequences of 48 bacterial type strains from the CCUG.</title>
        <authorList>
            <person name="Tunovic T."/>
            <person name="Pineiro-Iglesias B."/>
            <person name="Unosson C."/>
            <person name="Inganas E."/>
            <person name="Ohlen M."/>
            <person name="Cardew S."/>
            <person name="Jensie-Markopoulos S."/>
            <person name="Salva-Serra F."/>
            <person name="Jaen-Luchoro D."/>
            <person name="Karlsson R."/>
            <person name="Svensson-Stadler L."/>
            <person name="Chun J."/>
            <person name="Moore E."/>
        </authorList>
    </citation>
    <scope>NUCLEOTIDE SEQUENCE</scope>
    <source>
        <strain evidence="3">CCUG 50899</strain>
    </source>
</reference>
<dbReference type="RefSeq" id="WP_128093131.1">
    <property type="nucleotide sequence ID" value="NZ_JBHEEN010000001.1"/>
</dbReference>
<comment type="caution">
    <text evidence="3">The sequence shown here is derived from an EMBL/GenBank/DDBJ whole genome shotgun (WGS) entry which is preliminary data.</text>
</comment>
<dbReference type="AlphaFoldDB" id="A0A643F672"/>
<dbReference type="Gene3D" id="1.10.530.10">
    <property type="match status" value="1"/>
</dbReference>
<dbReference type="EMBL" id="VZPE01000001">
    <property type="protein sequence ID" value="KAB0573374.1"/>
    <property type="molecule type" value="Genomic_DNA"/>
</dbReference>